<evidence type="ECO:0000313" key="1">
    <source>
        <dbReference type="EMBL" id="CAG8762122.1"/>
    </source>
</evidence>
<reference evidence="1" key="1">
    <citation type="submission" date="2021-06" db="EMBL/GenBank/DDBJ databases">
        <authorList>
            <person name="Kallberg Y."/>
            <person name="Tangrot J."/>
            <person name="Rosling A."/>
        </authorList>
    </citation>
    <scope>NUCLEOTIDE SEQUENCE</scope>
    <source>
        <strain evidence="1">FL130A</strain>
    </source>
</reference>
<accession>A0A9N9J4D8</accession>
<name>A0A9N9J4D8_9GLOM</name>
<dbReference type="Proteomes" id="UP000789508">
    <property type="component" value="Unassembled WGS sequence"/>
</dbReference>
<evidence type="ECO:0000313" key="2">
    <source>
        <dbReference type="Proteomes" id="UP000789508"/>
    </source>
</evidence>
<protein>
    <submittedName>
        <fullName evidence="1">6414_t:CDS:1</fullName>
    </submittedName>
</protein>
<keyword evidence="2" id="KW-1185">Reference proteome</keyword>
<comment type="caution">
    <text evidence="1">The sequence shown here is derived from an EMBL/GenBank/DDBJ whole genome shotgun (WGS) entry which is preliminary data.</text>
</comment>
<feature type="non-terminal residue" evidence="1">
    <location>
        <position position="191"/>
    </location>
</feature>
<gene>
    <name evidence="1" type="ORF">ALEPTO_LOCUS13716</name>
</gene>
<proteinExistence type="predicted"/>
<sequence length="191" mass="21742">QETGASIFIKDGIALIKGTDSQRAQAKSLIQETLNKESHQVYPEIGYVLLEIDNESMEIDDDIKQSKIRFREYCGQDSNIHSRNRITYYLDHIVAKKNEKGKSPENDGDFDLTSGIANLSLLNDLSSRSQAFNTTNIIQHCLDEISTLLHKSDPSQIETKINIFFGRQLFSNIVDKEISINDWCAMDRSRI</sequence>
<dbReference type="OrthoDB" id="2351826at2759"/>
<feature type="non-terminal residue" evidence="1">
    <location>
        <position position="1"/>
    </location>
</feature>
<dbReference type="AlphaFoldDB" id="A0A9N9J4D8"/>
<dbReference type="EMBL" id="CAJVPS010046957">
    <property type="protein sequence ID" value="CAG8762122.1"/>
    <property type="molecule type" value="Genomic_DNA"/>
</dbReference>
<organism evidence="1 2">
    <name type="scientific">Ambispora leptoticha</name>
    <dbReference type="NCBI Taxonomy" id="144679"/>
    <lineage>
        <taxon>Eukaryota</taxon>
        <taxon>Fungi</taxon>
        <taxon>Fungi incertae sedis</taxon>
        <taxon>Mucoromycota</taxon>
        <taxon>Glomeromycotina</taxon>
        <taxon>Glomeromycetes</taxon>
        <taxon>Archaeosporales</taxon>
        <taxon>Ambisporaceae</taxon>
        <taxon>Ambispora</taxon>
    </lineage>
</organism>